<dbReference type="RefSeq" id="WP_112216317.1">
    <property type="nucleotide sequence ID" value="NZ_CP036175.1"/>
</dbReference>
<dbReference type="Proteomes" id="UP001075001">
    <property type="component" value="Unassembled WGS sequence"/>
</dbReference>
<accession>A0ABT6E550</accession>
<dbReference type="EMBL" id="JAPQEX020000001">
    <property type="protein sequence ID" value="MDG1640525.1"/>
    <property type="molecule type" value="Genomic_DNA"/>
</dbReference>
<name>A0ABT6E550_9ENTR</name>
<feature type="compositionally biased region" description="Basic and acidic residues" evidence="1">
    <location>
        <begin position="347"/>
        <end position="379"/>
    </location>
</feature>
<organism evidence="2 3">
    <name type="scientific">Klebsiella huaxiensis</name>
    <dbReference type="NCBI Taxonomy" id="2153354"/>
    <lineage>
        <taxon>Bacteria</taxon>
        <taxon>Pseudomonadati</taxon>
        <taxon>Pseudomonadota</taxon>
        <taxon>Gammaproteobacteria</taxon>
        <taxon>Enterobacterales</taxon>
        <taxon>Enterobacteriaceae</taxon>
        <taxon>Klebsiella/Raoultella group</taxon>
        <taxon>Klebsiella</taxon>
    </lineage>
</organism>
<protein>
    <recommendedName>
        <fullName evidence="4">Lipoprotein</fullName>
    </recommendedName>
</protein>
<dbReference type="PROSITE" id="PS51257">
    <property type="entry name" value="PROKAR_LIPOPROTEIN"/>
    <property type="match status" value="1"/>
</dbReference>
<evidence type="ECO:0000256" key="1">
    <source>
        <dbReference type="SAM" id="MobiDB-lite"/>
    </source>
</evidence>
<evidence type="ECO:0000313" key="3">
    <source>
        <dbReference type="Proteomes" id="UP001075001"/>
    </source>
</evidence>
<feature type="compositionally biased region" description="Polar residues" evidence="1">
    <location>
        <begin position="322"/>
        <end position="331"/>
    </location>
</feature>
<reference evidence="2" key="1">
    <citation type="submission" date="2023-03" db="EMBL/GenBank/DDBJ databases">
        <title>identification of new KPC variant in Klebsiella huaxiensis from the Hospital Sewage Samples in China.</title>
        <authorList>
            <person name="Wu Y."/>
        </authorList>
    </citation>
    <scope>NUCLEOTIDE SEQUENCE</scope>
    <source>
        <strain evidence="2">ZR-9</strain>
    </source>
</reference>
<sequence>MRKDTLYKAMIALSVLSLVGCGRVASRNITNADKLIDSAKDNVMRNTMEGYDEAYNVLTQGICAWDGDSWYAKQNLSALKEYYPRAYAQALQFAKNNVNKAHLRDEIIAANMGLRHVDLLWSGTQFGPTDYGCMGKLNTKSRLAIAVLAKELNLTSQERKSINEKLANAYYAASHEVKGKTEAERHFNNLAYLMQAYALDQKDIDGLVSPGLQKEIAEAYKQAVVSVVVRSTKDISYQGKMVGRKSIIPGMFQRSASGSSDSPAKLPELTSLLNEPQQFIRDSDGSVMPRPLLKFVSKPTASGLNYYFDLAINSAKTDDEVSNSGYTTDSDVGSVDCGMEENPNYDSSRDDDRKDRKDRKDKIKIEKNRNRKNKGEYKHDREPRYIKTCIDSRQTITTKTEFTYLYKNTRIDYSYNLQDNNHRSILASNGLTSKASEGEKIITVDGVENSREGNKEYDPIDLTLSIASNDLINIVARAMCHELTSDAKKCKK</sequence>
<keyword evidence="3" id="KW-1185">Reference proteome</keyword>
<comment type="caution">
    <text evidence="2">The sequence shown here is derived from an EMBL/GenBank/DDBJ whole genome shotgun (WGS) entry which is preliminary data.</text>
</comment>
<gene>
    <name evidence="2" type="ORF">OXR69_001175</name>
</gene>
<proteinExistence type="predicted"/>
<evidence type="ECO:0000313" key="2">
    <source>
        <dbReference type="EMBL" id="MDG1640525.1"/>
    </source>
</evidence>
<evidence type="ECO:0008006" key="4">
    <source>
        <dbReference type="Google" id="ProtNLM"/>
    </source>
</evidence>
<feature type="region of interest" description="Disordered" evidence="1">
    <location>
        <begin position="319"/>
        <end position="379"/>
    </location>
</feature>